<feature type="transmembrane region" description="Helical" evidence="5">
    <location>
        <begin position="375"/>
        <end position="397"/>
    </location>
</feature>
<dbReference type="PANTHER" id="PTHR42718:SF39">
    <property type="entry name" value="ACTINORHODIN TRANSPORTER-RELATED"/>
    <property type="match status" value="1"/>
</dbReference>
<keyword evidence="8" id="KW-1185">Reference proteome</keyword>
<feature type="transmembrane region" description="Helical" evidence="5">
    <location>
        <begin position="87"/>
        <end position="113"/>
    </location>
</feature>
<evidence type="ECO:0000313" key="8">
    <source>
        <dbReference type="Proteomes" id="UP000536746"/>
    </source>
</evidence>
<feature type="domain" description="Major facilitator superfamily (MFS) profile" evidence="6">
    <location>
        <begin position="21"/>
        <end position="478"/>
    </location>
</feature>
<comment type="subcellular location">
    <subcellularLocation>
        <location evidence="1">Membrane</location>
        <topology evidence="1">Multi-pass membrane protein</topology>
    </subcellularLocation>
</comment>
<proteinExistence type="predicted"/>
<keyword evidence="2 5" id="KW-0812">Transmembrane</keyword>
<feature type="transmembrane region" description="Helical" evidence="5">
    <location>
        <begin position="237"/>
        <end position="258"/>
    </location>
</feature>
<evidence type="ECO:0000259" key="6">
    <source>
        <dbReference type="PROSITE" id="PS50850"/>
    </source>
</evidence>
<comment type="caution">
    <text evidence="7">The sequence shown here is derived from an EMBL/GenBank/DDBJ whole genome shotgun (WGS) entry which is preliminary data.</text>
</comment>
<feature type="transmembrane region" description="Helical" evidence="5">
    <location>
        <begin position="55"/>
        <end position="75"/>
    </location>
</feature>
<feature type="transmembrane region" description="Helical" evidence="5">
    <location>
        <begin position="451"/>
        <end position="471"/>
    </location>
</feature>
<organism evidence="7 8">
    <name type="scientific">Herbaspirillum robiniae</name>
    <dbReference type="NCBI Taxonomy" id="2014887"/>
    <lineage>
        <taxon>Bacteria</taxon>
        <taxon>Pseudomonadati</taxon>
        <taxon>Pseudomonadota</taxon>
        <taxon>Betaproteobacteria</taxon>
        <taxon>Burkholderiales</taxon>
        <taxon>Oxalobacteraceae</taxon>
        <taxon>Herbaspirillum</taxon>
    </lineage>
</organism>
<dbReference type="Pfam" id="PF07690">
    <property type="entry name" value="MFS_1"/>
    <property type="match status" value="1"/>
</dbReference>
<dbReference type="Proteomes" id="UP000536746">
    <property type="component" value="Unassembled WGS sequence"/>
</dbReference>
<dbReference type="RefSeq" id="WP_175354895.1">
    <property type="nucleotide sequence ID" value="NZ_JABFMT010000037.1"/>
</dbReference>
<dbReference type="InterPro" id="IPR020846">
    <property type="entry name" value="MFS_dom"/>
</dbReference>
<dbReference type="SUPFAM" id="SSF103473">
    <property type="entry name" value="MFS general substrate transporter"/>
    <property type="match status" value="2"/>
</dbReference>
<dbReference type="InterPro" id="IPR036259">
    <property type="entry name" value="MFS_trans_sf"/>
</dbReference>
<dbReference type="PANTHER" id="PTHR42718">
    <property type="entry name" value="MAJOR FACILITATOR SUPERFAMILY MULTIDRUG TRANSPORTER MFSC"/>
    <property type="match status" value="1"/>
</dbReference>
<gene>
    <name evidence="7" type="ORF">HNO84_21715</name>
</gene>
<dbReference type="EMBL" id="JABFMT010000037">
    <property type="protein sequence ID" value="NUU04235.1"/>
    <property type="molecule type" value="Genomic_DNA"/>
</dbReference>
<keyword evidence="4 5" id="KW-0472">Membrane</keyword>
<feature type="transmembrane region" description="Helical" evidence="5">
    <location>
        <begin position="344"/>
        <end position="363"/>
    </location>
</feature>
<accession>A0ABX2M0N2</accession>
<evidence type="ECO:0000256" key="3">
    <source>
        <dbReference type="ARBA" id="ARBA00022989"/>
    </source>
</evidence>
<dbReference type="Gene3D" id="1.20.1720.10">
    <property type="entry name" value="Multidrug resistance protein D"/>
    <property type="match status" value="1"/>
</dbReference>
<feature type="transmembrane region" description="Helical" evidence="5">
    <location>
        <begin position="179"/>
        <end position="200"/>
    </location>
</feature>
<protein>
    <submittedName>
        <fullName evidence="7">MFS transporter</fullName>
    </submittedName>
</protein>
<feature type="transmembrane region" description="Helical" evidence="5">
    <location>
        <begin position="313"/>
        <end position="332"/>
    </location>
</feature>
<evidence type="ECO:0000313" key="7">
    <source>
        <dbReference type="EMBL" id="NUU04235.1"/>
    </source>
</evidence>
<evidence type="ECO:0000256" key="2">
    <source>
        <dbReference type="ARBA" id="ARBA00022692"/>
    </source>
</evidence>
<dbReference type="PROSITE" id="PS50850">
    <property type="entry name" value="MFS"/>
    <property type="match status" value="1"/>
</dbReference>
<dbReference type="InterPro" id="IPR011701">
    <property type="entry name" value="MFS"/>
</dbReference>
<name>A0ABX2M0N2_9BURK</name>
<dbReference type="CDD" id="cd17321">
    <property type="entry name" value="MFS_MMR_MDR_like"/>
    <property type="match status" value="1"/>
</dbReference>
<feature type="transmembrane region" description="Helical" evidence="5">
    <location>
        <begin position="119"/>
        <end position="137"/>
    </location>
</feature>
<evidence type="ECO:0000256" key="4">
    <source>
        <dbReference type="ARBA" id="ARBA00023136"/>
    </source>
</evidence>
<keyword evidence="3 5" id="KW-1133">Transmembrane helix</keyword>
<evidence type="ECO:0000256" key="5">
    <source>
        <dbReference type="SAM" id="Phobius"/>
    </source>
</evidence>
<evidence type="ECO:0000256" key="1">
    <source>
        <dbReference type="ARBA" id="ARBA00004141"/>
    </source>
</evidence>
<feature type="transmembrane region" description="Helical" evidence="5">
    <location>
        <begin position="20"/>
        <end position="43"/>
    </location>
</feature>
<feature type="transmembrane region" description="Helical" evidence="5">
    <location>
        <begin position="278"/>
        <end position="301"/>
    </location>
</feature>
<dbReference type="Gene3D" id="1.20.1250.20">
    <property type="entry name" value="MFS general substrate transporter like domains"/>
    <property type="match status" value="1"/>
</dbReference>
<feature type="transmembrane region" description="Helical" evidence="5">
    <location>
        <begin position="149"/>
        <end position="173"/>
    </location>
</feature>
<feature type="transmembrane region" description="Helical" evidence="5">
    <location>
        <begin position="418"/>
        <end position="439"/>
    </location>
</feature>
<feature type="transmembrane region" description="Helical" evidence="5">
    <location>
        <begin position="212"/>
        <end position="231"/>
    </location>
</feature>
<reference evidence="7 8" key="1">
    <citation type="journal article" date="2020" name="Front. Plant Sci.">
        <title>Isolation of Rhizosphere Bacteria That Improve Quality and Water Stress Tolerance in Greenhouse Ornamentals.</title>
        <authorList>
            <person name="Nordstedt N.P."/>
            <person name="Jones M.L."/>
        </authorList>
    </citation>
    <scope>NUCLEOTIDE SEQUENCE [LARGE SCALE GENOMIC DNA]</scope>
    <source>
        <strain evidence="7 8">C6C2</strain>
    </source>
</reference>
<sequence>MNPLTSSSLIERTPHPRRWLAFAVLLVGAFLPPLDFFIVNVAIPSIRAGLGADPSEMQLVISGYAAVYAVFLITGGRLGDLYGRKRVFLAGLAGFGLSSMLCGVATSPTMLIVGRLLQGLSAAIMAPQGLASVQALFPEHERARALSMYGATIGLAAIVAQALGGLLIAANIGDLQWRIIFLINLPIVAIVFLGGIPLLPDTRSANPARLDRLGVLLCALSLGLLVVPLVKGPEAGWPWWACLMLIASPGFAIAFWRYELLLTQRGATPLVSPRLAKAPGLVLALTGVLFFYVVSAFFLTFSIYLQEAAGRSAFSTGLMFVPCGLGFLIGPLTTPAATRWFGRWTPVLGMALEVVGCLVLSALVSTAPAAHAPALPGVVIALSLIGFGQGIAVPTLVRSMIDRAPAGGSGMVAGIVNSALQISAALGVAVIGSVFFSLAGASHTPSSLAHAFSWAMLCVAASLTVAALLVARASHTYKNAVTVELSDQSS</sequence>